<evidence type="ECO:0000259" key="8">
    <source>
        <dbReference type="SMART" id="SM00471"/>
    </source>
</evidence>
<dbReference type="GO" id="GO:0046872">
    <property type="term" value="F:metal ion binding"/>
    <property type="evidence" value="ECO:0007669"/>
    <property type="project" value="UniProtKB-KW"/>
</dbReference>
<comment type="subunit">
    <text evidence="4">Homodimer.</text>
</comment>
<evidence type="ECO:0000256" key="7">
    <source>
        <dbReference type="ARBA" id="ARBA00022801"/>
    </source>
</evidence>
<accession>A0A3D1JF89</accession>
<reference evidence="9 10" key="1">
    <citation type="journal article" date="2018" name="Nat. Biotechnol.">
        <title>A standardized bacterial taxonomy based on genome phylogeny substantially revises the tree of life.</title>
        <authorList>
            <person name="Parks D.H."/>
            <person name="Chuvochina M."/>
            <person name="Waite D.W."/>
            <person name="Rinke C."/>
            <person name="Skarshewski A."/>
            <person name="Chaumeil P.A."/>
            <person name="Hugenholtz P."/>
        </authorList>
    </citation>
    <scope>NUCLEOTIDE SEQUENCE [LARGE SCALE GENOMIC DNA]</scope>
    <source>
        <strain evidence="9">UBA8781</strain>
    </source>
</reference>
<dbReference type="EMBL" id="DPBP01000022">
    <property type="protein sequence ID" value="HCE17261.1"/>
    <property type="molecule type" value="Genomic_DNA"/>
</dbReference>
<dbReference type="PANTHER" id="PTHR11845">
    <property type="entry name" value="5'-DEOXYNUCLEOTIDASE HDDC2"/>
    <property type="match status" value="1"/>
</dbReference>
<evidence type="ECO:0000256" key="5">
    <source>
        <dbReference type="ARBA" id="ARBA00012964"/>
    </source>
</evidence>
<evidence type="ECO:0000256" key="4">
    <source>
        <dbReference type="ARBA" id="ARBA00011738"/>
    </source>
</evidence>
<organism evidence="9 10">
    <name type="scientific">Anaerolinea thermolimosa</name>
    <dbReference type="NCBI Taxonomy" id="229919"/>
    <lineage>
        <taxon>Bacteria</taxon>
        <taxon>Bacillati</taxon>
        <taxon>Chloroflexota</taxon>
        <taxon>Anaerolineae</taxon>
        <taxon>Anaerolineales</taxon>
        <taxon>Anaerolineaceae</taxon>
        <taxon>Anaerolinea</taxon>
    </lineage>
</organism>
<dbReference type="InterPro" id="IPR006674">
    <property type="entry name" value="HD_domain"/>
</dbReference>
<dbReference type="Proteomes" id="UP000264141">
    <property type="component" value="Unassembled WGS sequence"/>
</dbReference>
<sequence>MEEKFPLDVSLVEELANQPLLAAYLEMNHLKRLFRQGWLQAGVPREYCESVAEHVFGMTLLAWMVVESGLVADVNRDRVMQMTLVHEIGEIYTGDITPGDGVAVDEKHHREREGALQVTNRLPNGAEWMALWEEFEAGETNEARLVRQLDRLEMALQAWVYEKQLGMNLEGFFQSAERAVNNPELKDMLKIIGNLR</sequence>
<proteinExistence type="predicted"/>
<comment type="cofactor">
    <cofactor evidence="3">
        <name>Co(2+)</name>
        <dbReference type="ChEBI" id="CHEBI:48828"/>
    </cofactor>
</comment>
<dbReference type="Gene3D" id="1.10.3210.10">
    <property type="entry name" value="Hypothetical protein af1432"/>
    <property type="match status" value="1"/>
</dbReference>
<evidence type="ECO:0000256" key="3">
    <source>
        <dbReference type="ARBA" id="ARBA00001941"/>
    </source>
</evidence>
<evidence type="ECO:0000313" key="10">
    <source>
        <dbReference type="Proteomes" id="UP000264141"/>
    </source>
</evidence>
<comment type="catalytic activity">
    <reaction evidence="1">
        <text>a 2'-deoxyribonucleoside 5'-phosphate + H2O = a 2'-deoxyribonucleoside + phosphate</text>
        <dbReference type="Rhea" id="RHEA:36167"/>
        <dbReference type="ChEBI" id="CHEBI:15377"/>
        <dbReference type="ChEBI" id="CHEBI:18274"/>
        <dbReference type="ChEBI" id="CHEBI:43474"/>
        <dbReference type="ChEBI" id="CHEBI:65317"/>
        <dbReference type="EC" id="3.1.3.89"/>
    </reaction>
</comment>
<dbReference type="SUPFAM" id="SSF109604">
    <property type="entry name" value="HD-domain/PDEase-like"/>
    <property type="match status" value="1"/>
</dbReference>
<evidence type="ECO:0000313" key="9">
    <source>
        <dbReference type="EMBL" id="HCE17261.1"/>
    </source>
</evidence>
<evidence type="ECO:0000256" key="2">
    <source>
        <dbReference type="ARBA" id="ARBA00001936"/>
    </source>
</evidence>
<protein>
    <recommendedName>
        <fullName evidence="5">5'-deoxynucleotidase</fullName>
        <ecNumber evidence="5">3.1.3.89</ecNumber>
    </recommendedName>
</protein>
<dbReference type="GO" id="GO:0002953">
    <property type="term" value="F:5'-deoxynucleotidase activity"/>
    <property type="evidence" value="ECO:0007669"/>
    <property type="project" value="UniProtKB-EC"/>
</dbReference>
<gene>
    <name evidence="9" type="ORF">DEQ80_05330</name>
</gene>
<comment type="cofactor">
    <cofactor evidence="2">
        <name>Mn(2+)</name>
        <dbReference type="ChEBI" id="CHEBI:29035"/>
    </cofactor>
</comment>
<comment type="caution">
    <text evidence="9">The sequence shown here is derived from an EMBL/GenBank/DDBJ whole genome shotgun (WGS) entry which is preliminary data.</text>
</comment>
<dbReference type="GO" id="GO:0005737">
    <property type="term" value="C:cytoplasm"/>
    <property type="evidence" value="ECO:0007669"/>
    <property type="project" value="TreeGrafter"/>
</dbReference>
<keyword evidence="7" id="KW-0378">Hydrolase</keyword>
<evidence type="ECO:0000256" key="1">
    <source>
        <dbReference type="ARBA" id="ARBA00001638"/>
    </source>
</evidence>
<dbReference type="AlphaFoldDB" id="A0A3D1JF89"/>
<dbReference type="InterPro" id="IPR003607">
    <property type="entry name" value="HD/PDEase_dom"/>
</dbReference>
<dbReference type="Pfam" id="PF13023">
    <property type="entry name" value="HD_3"/>
    <property type="match status" value="1"/>
</dbReference>
<keyword evidence="6" id="KW-0479">Metal-binding</keyword>
<evidence type="ECO:0000256" key="6">
    <source>
        <dbReference type="ARBA" id="ARBA00022723"/>
    </source>
</evidence>
<dbReference type="PANTHER" id="PTHR11845:SF13">
    <property type="entry name" value="5'-DEOXYNUCLEOTIDASE HDDC2"/>
    <property type="match status" value="1"/>
</dbReference>
<dbReference type="SMART" id="SM00471">
    <property type="entry name" value="HDc"/>
    <property type="match status" value="1"/>
</dbReference>
<feature type="domain" description="HD/PDEase" evidence="8">
    <location>
        <begin position="47"/>
        <end position="164"/>
    </location>
</feature>
<dbReference type="EC" id="3.1.3.89" evidence="5"/>
<name>A0A3D1JF89_9CHLR</name>
<dbReference type="InterPro" id="IPR039356">
    <property type="entry name" value="YfbR/HDDC2"/>
</dbReference>
<dbReference type="STRING" id="229919.GCA_001050195_02128"/>